<reference evidence="9" key="3">
    <citation type="submission" date="2022-01" db="EMBL/GenBank/DDBJ databases">
        <authorList>
            <person name="Rubenstein D.R."/>
        </authorList>
    </citation>
    <scope>NUCLEOTIDE SEQUENCE</scope>
    <source>
        <strain evidence="9">SS15</strain>
        <tissue evidence="9">Liver</tissue>
    </source>
</reference>
<proteinExistence type="inferred from homology"/>
<protein>
    <submittedName>
        <fullName evidence="8">Cell cycle control protein 50C</fullName>
    </submittedName>
</protein>
<organism evidence="8">
    <name type="scientific">Lamprotornis superbus</name>
    <dbReference type="NCBI Taxonomy" id="245042"/>
    <lineage>
        <taxon>Eukaryota</taxon>
        <taxon>Metazoa</taxon>
        <taxon>Chordata</taxon>
        <taxon>Craniata</taxon>
        <taxon>Vertebrata</taxon>
        <taxon>Euteleostomi</taxon>
        <taxon>Archelosauria</taxon>
        <taxon>Archosauria</taxon>
        <taxon>Dinosauria</taxon>
        <taxon>Saurischia</taxon>
        <taxon>Theropoda</taxon>
        <taxon>Coelurosauria</taxon>
        <taxon>Aves</taxon>
        <taxon>Neognathae</taxon>
        <taxon>Neoaves</taxon>
        <taxon>Telluraves</taxon>
        <taxon>Australaves</taxon>
        <taxon>Passeriformes</taxon>
        <taxon>Sturnidae</taxon>
        <taxon>Lamprotornis</taxon>
    </lineage>
</organism>
<feature type="compositionally biased region" description="Basic and acidic residues" evidence="6">
    <location>
        <begin position="547"/>
        <end position="563"/>
    </location>
</feature>
<evidence type="ECO:0000313" key="10">
    <source>
        <dbReference type="Proteomes" id="UP000618051"/>
    </source>
</evidence>
<dbReference type="SUPFAM" id="SSF52540">
    <property type="entry name" value="P-loop containing nucleoside triphosphate hydrolases"/>
    <property type="match status" value="1"/>
</dbReference>
<accession>A0A835TWU9</accession>
<feature type="region of interest" description="Disordered" evidence="6">
    <location>
        <begin position="545"/>
        <end position="568"/>
    </location>
</feature>
<evidence type="ECO:0000256" key="6">
    <source>
        <dbReference type="SAM" id="MobiDB-lite"/>
    </source>
</evidence>
<dbReference type="InterPro" id="IPR032704">
    <property type="entry name" value="Cms1"/>
</dbReference>
<keyword evidence="4 7" id="KW-1133">Transmembrane helix</keyword>
<dbReference type="GO" id="GO:0030686">
    <property type="term" value="C:90S preribosome"/>
    <property type="evidence" value="ECO:0007669"/>
    <property type="project" value="TreeGrafter"/>
</dbReference>
<keyword evidence="5 7" id="KW-0472">Membrane</keyword>
<reference evidence="9 10" key="2">
    <citation type="journal article" date="2021" name="J. Hered.">
        <title>Feather Gene Expression Elucidates the Developmental Basis of Plumage Iridescence in African Starlings.</title>
        <authorList>
            <person name="Rubenstein D.R."/>
            <person name="Corvelo A."/>
            <person name="MacManes M.D."/>
            <person name="Maia R."/>
            <person name="Narzisi G."/>
            <person name="Rousaki A."/>
            <person name="Vandenabeele P."/>
            <person name="Shawkey M.D."/>
            <person name="Solomon J."/>
        </authorList>
    </citation>
    <scope>NUCLEOTIDE SEQUENCE [LARGE SCALE GENOMIC DNA]</scope>
    <source>
        <strain evidence="9">SS15</strain>
    </source>
</reference>
<evidence type="ECO:0000256" key="4">
    <source>
        <dbReference type="ARBA" id="ARBA00022989"/>
    </source>
</evidence>
<dbReference type="Proteomes" id="UP000618051">
    <property type="component" value="Unassembled WGS sequence"/>
</dbReference>
<comment type="subcellular location">
    <subcellularLocation>
        <location evidence="1">Membrane</location>
    </subcellularLocation>
</comment>
<evidence type="ECO:0000256" key="5">
    <source>
        <dbReference type="ARBA" id="ARBA00023136"/>
    </source>
</evidence>
<dbReference type="Gene3D" id="3.40.50.300">
    <property type="entry name" value="P-loop containing nucleotide triphosphate hydrolases"/>
    <property type="match status" value="1"/>
</dbReference>
<reference evidence="8" key="1">
    <citation type="submission" date="2020-10" db="EMBL/GenBank/DDBJ databases">
        <title>Feather gene expression reveals the developmental basis of iridescence in African starlings.</title>
        <authorList>
            <person name="Rubenstein D.R."/>
        </authorList>
    </citation>
    <scope>NUCLEOTIDE SEQUENCE</scope>
    <source>
        <strain evidence="8">SS15</strain>
        <tissue evidence="8">Liver</tissue>
    </source>
</reference>
<dbReference type="EMBL" id="JADDUC010000042">
    <property type="protein sequence ID" value="KAG0121895.1"/>
    <property type="molecule type" value="Genomic_DNA"/>
</dbReference>
<gene>
    <name evidence="9" type="ORF">IHE44_0005831</name>
    <name evidence="8" type="ORF">IHE44_010110</name>
</gene>
<dbReference type="GO" id="GO:0016020">
    <property type="term" value="C:membrane"/>
    <property type="evidence" value="ECO:0007669"/>
    <property type="project" value="UniProtKB-SubCell"/>
</dbReference>
<evidence type="ECO:0000313" key="8">
    <source>
        <dbReference type="EMBL" id="KAG0121895.1"/>
    </source>
</evidence>
<comment type="similarity">
    <text evidence="2">Belongs to the CDC50/LEM3 family.</text>
</comment>
<evidence type="ECO:0000256" key="3">
    <source>
        <dbReference type="ARBA" id="ARBA00022692"/>
    </source>
</evidence>
<sequence length="1061" mass="121352">MREHKSIPPQLQATKAPLSMFGKMQGLTNTSRLQEVNILLISELNAVLLHIEEPLHKVWKINKGKKLGFGEVGEIFKLSEGWKVDLQPWWFTVMKSSNHRQYPVIQHDMSAWPNMCFPCPEAEKFIVRQRQTEDPNWYPDLDSSQAITGAISPPKRRQPEELNGEVRQNEVEEVLPWTRHSICMAMPSHHREGSQPYILDLGSPPARPVPFQRAHLLFEYWWAAWQDLPEPHVLCCLEEWYHRDPSDEEAIEKASENRTATCQDPDSKPAVKKKRKKPTECFLNQPEEKQESTVKAKRRKKKKISDVLQKSAPKPGVPADLQNLLTQHFGENRSVIEIEELQLSDSCFLPANDLTHSFSSYLKEICPKWAKLRRNHKEKKSVVMLVLCSSALRSLELIKSMTAFKGDCRVLKLFAKHIKIKEQINMLEKGVFHIGIGTPGRVKALVEQDALCLNSTKYMILDWNWRDQKLRRMVDIPEIKKETIDLLEKSVIKLCRDGSHLKSSPVESSATGVELLSLSAMRVSWAAMEVEGEEIMHLKLRRNSSKKKMENKKTSFLPREEAQPSKCPDNSAFKQQRLPAWKPQLTIASVLSCFFLTGAFCLTVGVCLVLSANSVREIQIDYSDKCSDCSKLRENSSNWNKECHCSVNFTLKEDILGDVFMYYGLQNFYQNHRRYVISRSDAQLLGRNVNIQRSYCAPFSTYRNGTAMAPCGAIANSLFNDTIDLFYNRNSSMIQVPLLKTGNSWWTDKNVKFRNPESYNLSSAFAGTARPPYWQKPVYLLDEEDERNNGFVNDDFIIWMRVSAFATFRNLYRRVQRVRHFAEGLPAGNYTFHISYSILSDSLGLLERYREMEVNGVCVVNWQRSHFPVTRFKGRKHVILSTVVWSGGSNPFLGIAYLVSGTAATLTGFVITGIHLKLRKKKTYFQKQTRKKSQTGAGEGDVPLSRHLCLLLRVSGAGHLVTCDRWPLLKGFAAQKLSHEQQKGSCSSSQPSLRGQSCSTDDLCFVLTWEKSLSPLLFLLRASHLHPEAVETGFLDFSPCTWICQELWKNPTSHWAGQDRE</sequence>
<evidence type="ECO:0000256" key="7">
    <source>
        <dbReference type="SAM" id="Phobius"/>
    </source>
</evidence>
<dbReference type="EMBL" id="JADDUC020000002">
    <property type="protein sequence ID" value="KAI1242301.1"/>
    <property type="molecule type" value="Genomic_DNA"/>
</dbReference>
<keyword evidence="10" id="KW-1185">Reference proteome</keyword>
<dbReference type="Pfam" id="PF03381">
    <property type="entry name" value="CDC50"/>
    <property type="match status" value="2"/>
</dbReference>
<evidence type="ECO:0000256" key="1">
    <source>
        <dbReference type="ARBA" id="ARBA00004370"/>
    </source>
</evidence>
<name>A0A835TWU9_9PASS</name>
<feature type="region of interest" description="Disordered" evidence="6">
    <location>
        <begin position="143"/>
        <end position="165"/>
    </location>
</feature>
<keyword evidence="3 7" id="KW-0812">Transmembrane</keyword>
<evidence type="ECO:0000256" key="2">
    <source>
        <dbReference type="ARBA" id="ARBA00009457"/>
    </source>
</evidence>
<dbReference type="GO" id="GO:0005634">
    <property type="term" value="C:nucleus"/>
    <property type="evidence" value="ECO:0007669"/>
    <property type="project" value="TreeGrafter"/>
</dbReference>
<dbReference type="PANTHER" id="PTHR24030:SF0">
    <property type="entry name" value="PROTEIN CMSS1"/>
    <property type="match status" value="1"/>
</dbReference>
<feature type="region of interest" description="Disordered" evidence="6">
    <location>
        <begin position="251"/>
        <end position="315"/>
    </location>
</feature>
<dbReference type="PANTHER" id="PTHR24030">
    <property type="entry name" value="PROTEIN CMSS1"/>
    <property type="match status" value="1"/>
</dbReference>
<dbReference type="Pfam" id="PF14617">
    <property type="entry name" value="CMS1"/>
    <property type="match status" value="1"/>
</dbReference>
<dbReference type="AlphaFoldDB" id="A0A835TWU9"/>
<feature type="transmembrane region" description="Helical" evidence="7">
    <location>
        <begin position="892"/>
        <end position="916"/>
    </location>
</feature>
<dbReference type="InterPro" id="IPR005045">
    <property type="entry name" value="CDC50/LEM3_fam"/>
</dbReference>
<evidence type="ECO:0000313" key="9">
    <source>
        <dbReference type="EMBL" id="KAI1242301.1"/>
    </source>
</evidence>
<comment type="caution">
    <text evidence="8">The sequence shown here is derived from an EMBL/GenBank/DDBJ whole genome shotgun (WGS) entry which is preliminary data.</text>
</comment>
<dbReference type="InterPro" id="IPR027417">
    <property type="entry name" value="P-loop_NTPase"/>
</dbReference>
<dbReference type="OrthoDB" id="340608at2759"/>